<sequence length="613" mass="68420">TPSFSLRQMEKVRKYGGAVSKLYKEEGVASTKAAAYRAKIREWISSLSSSDQSIDRDELLECMWQLAYYPAARSAQMDDHLRLVLSLLAGELLLMTPPACAIFVYVGDLHRYQETPLSSRFARLYYTRAMMEDPEAARPLNQLSIMMDSLPAVRCLLQAATCSKKFRVTERNLEGRLVKMKHSPIPSLVRIATLIEGAIGEKRAGEEQFTTAAKEWTEALKEFAKEMRGEERKDKSPSPTSNDSSQQPEDILLQLHCLSLAAGVAHSSNSLALIDLIHSSLLIVLEGVKEKEEEVIKIGSRRRRASDSDEEQRVISDRRRRGSDDDEDVLPGEKDADQSDESPAAGAAATVSPLVLGGLSVALEWIQRVDEGRTKGDAKYAQTKVMKEKMKLEQIVNLVLQRLNEVEGLRERVDSLADPTLAKKTLIQWRVVERLRGGEGEEGRGIREWMAYWTARIIANEEGSIHQSPTDFVPRNDHSIMRKMAELQMKSNKSVRPMSVVLQANVLERRLGKIRSLADRSHLIWYVPASELAHLDATKSASKAARDALRFIETEQHTRLRVLPSGGIAEALARATAENAPVALLSLDTAKDSSSLPPNTQCLHVDTFAHSYK</sequence>
<feature type="compositionally biased region" description="Basic and acidic residues" evidence="1">
    <location>
        <begin position="225"/>
        <end position="236"/>
    </location>
</feature>
<organism evidence="2 3">
    <name type="scientific">Pristionchus entomophagus</name>
    <dbReference type="NCBI Taxonomy" id="358040"/>
    <lineage>
        <taxon>Eukaryota</taxon>
        <taxon>Metazoa</taxon>
        <taxon>Ecdysozoa</taxon>
        <taxon>Nematoda</taxon>
        <taxon>Chromadorea</taxon>
        <taxon>Rhabditida</taxon>
        <taxon>Rhabditina</taxon>
        <taxon>Diplogasteromorpha</taxon>
        <taxon>Diplogasteroidea</taxon>
        <taxon>Neodiplogasteridae</taxon>
        <taxon>Pristionchus</taxon>
    </lineage>
</organism>
<feature type="region of interest" description="Disordered" evidence="1">
    <location>
        <begin position="225"/>
        <end position="247"/>
    </location>
</feature>
<name>A0AAV5TX46_9BILA</name>
<proteinExistence type="predicted"/>
<dbReference type="AlphaFoldDB" id="A0AAV5TX46"/>
<feature type="compositionally biased region" description="Basic and acidic residues" evidence="1">
    <location>
        <begin position="305"/>
        <end position="317"/>
    </location>
</feature>
<protein>
    <submittedName>
        <fullName evidence="2">Uncharacterized protein</fullName>
    </submittedName>
</protein>
<dbReference type="Proteomes" id="UP001432027">
    <property type="component" value="Unassembled WGS sequence"/>
</dbReference>
<comment type="caution">
    <text evidence="2">The sequence shown here is derived from an EMBL/GenBank/DDBJ whole genome shotgun (WGS) entry which is preliminary data.</text>
</comment>
<feature type="non-terminal residue" evidence="2">
    <location>
        <position position="1"/>
    </location>
</feature>
<dbReference type="InterPro" id="IPR011990">
    <property type="entry name" value="TPR-like_helical_dom_sf"/>
</dbReference>
<gene>
    <name evidence="2" type="ORF">PENTCL1PPCAC_21234</name>
</gene>
<dbReference type="EMBL" id="BTSX01000005">
    <property type="protein sequence ID" value="GMS99059.1"/>
    <property type="molecule type" value="Genomic_DNA"/>
</dbReference>
<feature type="compositionally biased region" description="Polar residues" evidence="1">
    <location>
        <begin position="237"/>
        <end position="247"/>
    </location>
</feature>
<dbReference type="Gene3D" id="3.40.50.1010">
    <property type="entry name" value="5'-nuclease"/>
    <property type="match status" value="1"/>
</dbReference>
<evidence type="ECO:0000313" key="3">
    <source>
        <dbReference type="Proteomes" id="UP001432027"/>
    </source>
</evidence>
<evidence type="ECO:0000256" key="1">
    <source>
        <dbReference type="SAM" id="MobiDB-lite"/>
    </source>
</evidence>
<keyword evidence="3" id="KW-1185">Reference proteome</keyword>
<dbReference type="Gene3D" id="1.25.40.10">
    <property type="entry name" value="Tetratricopeptide repeat domain"/>
    <property type="match status" value="1"/>
</dbReference>
<feature type="region of interest" description="Disordered" evidence="1">
    <location>
        <begin position="296"/>
        <end position="347"/>
    </location>
</feature>
<reference evidence="2" key="1">
    <citation type="submission" date="2023-10" db="EMBL/GenBank/DDBJ databases">
        <title>Genome assembly of Pristionchus species.</title>
        <authorList>
            <person name="Yoshida K."/>
            <person name="Sommer R.J."/>
        </authorList>
    </citation>
    <scope>NUCLEOTIDE SEQUENCE</scope>
    <source>
        <strain evidence="2">RS0144</strain>
    </source>
</reference>
<dbReference type="SUPFAM" id="SSF48452">
    <property type="entry name" value="TPR-like"/>
    <property type="match status" value="1"/>
</dbReference>
<accession>A0AAV5TX46</accession>
<evidence type="ECO:0000313" key="2">
    <source>
        <dbReference type="EMBL" id="GMS99059.1"/>
    </source>
</evidence>